<gene>
    <name evidence="2" type="ORF">BN946_scf184487.g1</name>
</gene>
<protein>
    <recommendedName>
        <fullName evidence="1">Reverse transcriptase Ty1/copia-type domain-containing protein</fullName>
    </recommendedName>
</protein>
<name>A0A060SUW6_PYCCI</name>
<evidence type="ECO:0000313" key="2">
    <source>
        <dbReference type="EMBL" id="CDO77941.1"/>
    </source>
</evidence>
<accession>A0A060SUW6</accession>
<dbReference type="InterPro" id="IPR013103">
    <property type="entry name" value="RVT_2"/>
</dbReference>
<reference evidence="2" key="1">
    <citation type="submission" date="2014-01" db="EMBL/GenBank/DDBJ databases">
        <title>The genome of the white-rot fungus Pycnoporus cinnabarinus: a basidiomycete model with a versatile arsenal for lignocellulosic biomass breakdown.</title>
        <authorList>
            <person name="Levasseur A."/>
            <person name="Lomascolo A."/>
            <person name="Ruiz-Duenas F.J."/>
            <person name="Uzan E."/>
            <person name="Piumi F."/>
            <person name="Kues U."/>
            <person name="Ram A.F.J."/>
            <person name="Murat C."/>
            <person name="Haon M."/>
            <person name="Benoit I."/>
            <person name="Arfi Y."/>
            <person name="Chevret D."/>
            <person name="Drula E."/>
            <person name="Kwon M.J."/>
            <person name="Gouret P."/>
            <person name="Lesage-Meessen L."/>
            <person name="Lombard V."/>
            <person name="Mariette J."/>
            <person name="Noirot C."/>
            <person name="Park J."/>
            <person name="Patyshakuliyeva A."/>
            <person name="Wieneger R.A.B."/>
            <person name="Wosten H.A.B."/>
            <person name="Martin F."/>
            <person name="Coutinho P.M."/>
            <person name="de Vries R."/>
            <person name="Martinez A.T."/>
            <person name="Klopp C."/>
            <person name="Pontarotti P."/>
            <person name="Henrissat B."/>
            <person name="Record E."/>
        </authorList>
    </citation>
    <scope>NUCLEOTIDE SEQUENCE [LARGE SCALE GENOMIC DNA]</scope>
    <source>
        <strain evidence="2">BRFM137</strain>
    </source>
</reference>
<proteinExistence type="predicted"/>
<sequence>MPPAPHFWIFRNSFARRTTFLCTSHSISSYFIAWNVYSDRDPVDVEPQSIEDGDELEAQAIRFVLASQYKTGLPNSYRDAMKSPDADKWRAAEKAEYDSLMENKTWVLVPRPKDRQVVANHWVYDIKHDGHYKARLVAKGITQVWGEDYHETFSPVVRFESIRYLLAHAALEDWDIESMDVKTAFLNGDLEEEMDSLCARVHVSSFSAMRTGDLSTVSGILPSGTRQTTSLVFSNVSYN</sequence>
<evidence type="ECO:0000313" key="3">
    <source>
        <dbReference type="Proteomes" id="UP000029665"/>
    </source>
</evidence>
<comment type="caution">
    <text evidence="2">The sequence shown here is derived from an EMBL/GenBank/DDBJ whole genome shotgun (WGS) entry which is preliminary data.</text>
</comment>
<dbReference type="Pfam" id="PF07727">
    <property type="entry name" value="RVT_2"/>
    <property type="match status" value="1"/>
</dbReference>
<feature type="domain" description="Reverse transcriptase Ty1/copia-type" evidence="1">
    <location>
        <begin position="103"/>
        <end position="194"/>
    </location>
</feature>
<dbReference type="Proteomes" id="UP000029665">
    <property type="component" value="Unassembled WGS sequence"/>
</dbReference>
<dbReference type="STRING" id="5643.A0A060SUW6"/>
<dbReference type="EMBL" id="CCBP010000567">
    <property type="protein sequence ID" value="CDO77941.1"/>
    <property type="molecule type" value="Genomic_DNA"/>
</dbReference>
<organism evidence="2 3">
    <name type="scientific">Pycnoporus cinnabarinus</name>
    <name type="common">Cinnabar-red polypore</name>
    <name type="synonym">Trametes cinnabarina</name>
    <dbReference type="NCBI Taxonomy" id="5643"/>
    <lineage>
        <taxon>Eukaryota</taxon>
        <taxon>Fungi</taxon>
        <taxon>Dikarya</taxon>
        <taxon>Basidiomycota</taxon>
        <taxon>Agaricomycotina</taxon>
        <taxon>Agaricomycetes</taxon>
        <taxon>Polyporales</taxon>
        <taxon>Polyporaceae</taxon>
        <taxon>Trametes</taxon>
    </lineage>
</organism>
<dbReference type="AlphaFoldDB" id="A0A060SUW6"/>
<evidence type="ECO:0000259" key="1">
    <source>
        <dbReference type="Pfam" id="PF07727"/>
    </source>
</evidence>
<keyword evidence="3" id="KW-1185">Reference proteome</keyword>
<dbReference type="OrthoDB" id="2796020at2759"/>
<dbReference type="HOGENOM" id="CLU_1161652_0_0_1"/>